<organism evidence="8 9">
    <name type="scientific">Ensete ventricosum</name>
    <name type="common">Abyssinian banana</name>
    <name type="synonym">Musa ensete</name>
    <dbReference type="NCBI Taxonomy" id="4639"/>
    <lineage>
        <taxon>Eukaryota</taxon>
        <taxon>Viridiplantae</taxon>
        <taxon>Streptophyta</taxon>
        <taxon>Embryophyta</taxon>
        <taxon>Tracheophyta</taxon>
        <taxon>Spermatophyta</taxon>
        <taxon>Magnoliopsida</taxon>
        <taxon>Liliopsida</taxon>
        <taxon>Zingiberales</taxon>
        <taxon>Musaceae</taxon>
        <taxon>Ensete</taxon>
    </lineage>
</organism>
<dbReference type="PANTHER" id="PTHR31072">
    <property type="entry name" value="TRANSCRIPTION FACTOR TCP4-RELATED"/>
    <property type="match status" value="1"/>
</dbReference>
<comment type="subcellular location">
    <subcellularLocation>
        <location evidence="1">Nucleus</location>
    </subcellularLocation>
</comment>
<keyword evidence="4" id="KW-0804">Transcription</keyword>
<accession>A0A426ZXK0</accession>
<protein>
    <recommendedName>
        <fullName evidence="7">TCP domain-containing protein</fullName>
    </recommendedName>
</protein>
<dbReference type="EMBL" id="AMZH03004592">
    <property type="protein sequence ID" value="RRT68759.1"/>
    <property type="molecule type" value="Genomic_DNA"/>
</dbReference>
<dbReference type="Proteomes" id="UP000287651">
    <property type="component" value="Unassembled WGS sequence"/>
</dbReference>
<dbReference type="InterPro" id="IPR005333">
    <property type="entry name" value="Transcription_factor_TCP"/>
</dbReference>
<evidence type="ECO:0000256" key="5">
    <source>
        <dbReference type="ARBA" id="ARBA00023242"/>
    </source>
</evidence>
<keyword evidence="3" id="KW-0238">DNA-binding</keyword>
<keyword evidence="5" id="KW-0539">Nucleus</keyword>
<dbReference type="Pfam" id="PF03634">
    <property type="entry name" value="TCP"/>
    <property type="match status" value="1"/>
</dbReference>
<dbReference type="AlphaFoldDB" id="A0A426ZXK0"/>
<proteinExistence type="predicted"/>
<evidence type="ECO:0000256" key="2">
    <source>
        <dbReference type="ARBA" id="ARBA00023015"/>
    </source>
</evidence>
<dbReference type="PROSITE" id="PS51369">
    <property type="entry name" value="TCP"/>
    <property type="match status" value="1"/>
</dbReference>
<reference evidence="8 9" key="1">
    <citation type="journal article" date="2014" name="Agronomy (Basel)">
        <title>A Draft Genome Sequence for Ensete ventricosum, the Drought-Tolerant Tree Against Hunger.</title>
        <authorList>
            <person name="Harrison J."/>
            <person name="Moore K.A."/>
            <person name="Paszkiewicz K."/>
            <person name="Jones T."/>
            <person name="Grant M."/>
            <person name="Ambacheew D."/>
            <person name="Muzemil S."/>
            <person name="Studholme D.J."/>
        </authorList>
    </citation>
    <scope>NUCLEOTIDE SEQUENCE [LARGE SCALE GENOMIC DNA]</scope>
</reference>
<evidence type="ECO:0000256" key="4">
    <source>
        <dbReference type="ARBA" id="ARBA00023163"/>
    </source>
</evidence>
<evidence type="ECO:0000313" key="9">
    <source>
        <dbReference type="Proteomes" id="UP000287651"/>
    </source>
</evidence>
<dbReference type="GO" id="GO:0005634">
    <property type="term" value="C:nucleus"/>
    <property type="evidence" value="ECO:0007669"/>
    <property type="project" value="UniProtKB-SubCell"/>
</dbReference>
<feature type="region of interest" description="Disordered" evidence="6">
    <location>
        <begin position="1"/>
        <end position="31"/>
    </location>
</feature>
<dbReference type="InterPro" id="IPR017887">
    <property type="entry name" value="TF_TCP_subgr"/>
</dbReference>
<dbReference type="GO" id="GO:0043565">
    <property type="term" value="F:sequence-specific DNA binding"/>
    <property type="evidence" value="ECO:0007669"/>
    <property type="project" value="TreeGrafter"/>
</dbReference>
<name>A0A426ZXK0_ENSVE</name>
<evidence type="ECO:0000256" key="3">
    <source>
        <dbReference type="ARBA" id="ARBA00023125"/>
    </source>
</evidence>
<evidence type="ECO:0000313" key="8">
    <source>
        <dbReference type="EMBL" id="RRT68759.1"/>
    </source>
</evidence>
<dbReference type="PANTHER" id="PTHR31072:SF273">
    <property type="entry name" value="TRANSCRIPTION FACTOR TCP4"/>
    <property type="match status" value="1"/>
</dbReference>
<evidence type="ECO:0000259" key="7">
    <source>
        <dbReference type="PROSITE" id="PS51369"/>
    </source>
</evidence>
<feature type="region of interest" description="Disordered" evidence="6">
    <location>
        <begin position="82"/>
        <end position="121"/>
    </location>
</feature>
<comment type="caution">
    <text evidence="8">The sequence shown here is derived from an EMBL/GenBank/DDBJ whole genome shotgun (WGS) entry which is preliminary data.</text>
</comment>
<keyword evidence="2" id="KW-0805">Transcription regulation</keyword>
<feature type="compositionally biased region" description="Gly residues" evidence="6">
    <location>
        <begin position="107"/>
        <end position="119"/>
    </location>
</feature>
<feature type="domain" description="TCP" evidence="7">
    <location>
        <begin position="14"/>
        <end position="72"/>
    </location>
</feature>
<evidence type="ECO:0000256" key="1">
    <source>
        <dbReference type="ARBA" id="ARBA00004123"/>
    </source>
</evidence>
<gene>
    <name evidence="8" type="ORF">B296_00006021</name>
</gene>
<evidence type="ECO:0000256" key="6">
    <source>
        <dbReference type="SAM" id="MobiDB-lite"/>
    </source>
</evidence>
<sequence>MEVHGGRIVRSTGRKDRHSKVSTAKGPRDRRVRLSAHTAIQFYDVQDRLGYDRPSKAVDWLIKNAKAAIDQLAEVPAWTPIATSSRVPPPSNQSPVAEPDVRSAFSFGGGDGGGGGGSGSNCLLQPSLDSDAIADDTMKSFITMAATSPSSSPPPIRVQNYLPRSTTQTQDLCLSLQSFQDPIFHHHQNPTPSAHNSLLAGSARLGFDPDSPSWPEHKQRMAPWNVAETSDGGGFGGFPFSVPPPQAVPTHWVLGPSQVFSQRGPLQSSNSPSARSWAEPKAANAEIQMHPVLHPSVSSSTSQHGFRATSALVLQRCLPSARSSSTTNLVGEGVRHGSLPLDRCFFPLLKDYRSKVGFGILIGFLRLVDQIVRQTACHQIGVESDSGCGAVTAQSWPSMARARTSFVVSLGFVFRLGMPLDACNSFCGCGAAELIRVKIRAHLRCALRCVQRKQPSEGETNRLTVPTYGI</sequence>
<dbReference type="GO" id="GO:0003700">
    <property type="term" value="F:DNA-binding transcription factor activity"/>
    <property type="evidence" value="ECO:0007669"/>
    <property type="project" value="InterPro"/>
</dbReference>